<evidence type="ECO:0000313" key="1">
    <source>
        <dbReference type="EMBL" id="CAB4179943.1"/>
    </source>
</evidence>
<reference evidence="1" key="1">
    <citation type="submission" date="2020-05" db="EMBL/GenBank/DDBJ databases">
        <authorList>
            <person name="Chiriac C."/>
            <person name="Salcher M."/>
            <person name="Ghai R."/>
            <person name="Kavagutti S V."/>
        </authorList>
    </citation>
    <scope>NUCLEOTIDE SEQUENCE</scope>
</reference>
<evidence type="ECO:0008006" key="2">
    <source>
        <dbReference type="Google" id="ProtNLM"/>
    </source>
</evidence>
<accession>A0A6J5Q7C8</accession>
<dbReference type="Gene3D" id="3.40.1350.10">
    <property type="match status" value="1"/>
</dbReference>
<protein>
    <recommendedName>
        <fullName evidence="2">VRR-NUC domain containing protein</fullName>
    </recommendedName>
</protein>
<name>A0A6J5Q7C8_9CAUD</name>
<organism evidence="1">
    <name type="scientific">uncultured Caudovirales phage</name>
    <dbReference type="NCBI Taxonomy" id="2100421"/>
    <lineage>
        <taxon>Viruses</taxon>
        <taxon>Duplodnaviria</taxon>
        <taxon>Heunggongvirae</taxon>
        <taxon>Uroviricota</taxon>
        <taxon>Caudoviricetes</taxon>
        <taxon>Peduoviridae</taxon>
        <taxon>Maltschvirus</taxon>
        <taxon>Maltschvirus maltsch</taxon>
    </lineage>
</organism>
<dbReference type="InterPro" id="IPR011856">
    <property type="entry name" value="tRNA_endonuc-like_dom_sf"/>
</dbReference>
<sequence length="104" mass="11613">MIPISEAAFLQQVKALAYIHGWAFHHASPTQTAKGRWLTSGAPGFPDLVMAHPERGVIMAELKTTKGKTTAAQDGWMRALAPHVECYLWRPEDLTDIERRLSQC</sequence>
<dbReference type="GO" id="GO:0003676">
    <property type="term" value="F:nucleic acid binding"/>
    <property type="evidence" value="ECO:0007669"/>
    <property type="project" value="InterPro"/>
</dbReference>
<dbReference type="EMBL" id="LR796989">
    <property type="protein sequence ID" value="CAB4179943.1"/>
    <property type="molecule type" value="Genomic_DNA"/>
</dbReference>
<gene>
    <name evidence="1" type="ORF">UFOVP1054_2</name>
</gene>
<proteinExistence type="predicted"/>